<comment type="caution">
    <text evidence="2">The sequence shown here is derived from an EMBL/GenBank/DDBJ whole genome shotgun (WGS) entry which is preliminary data.</text>
</comment>
<evidence type="ECO:0000313" key="2">
    <source>
        <dbReference type="EMBL" id="MBB6012590.1"/>
    </source>
</evidence>
<dbReference type="EMBL" id="JACHEU010000001">
    <property type="protein sequence ID" value="MBB6012590.1"/>
    <property type="molecule type" value="Genomic_DNA"/>
</dbReference>
<name>A0A7W9S282_9HYPH</name>
<protein>
    <submittedName>
        <fullName evidence="2">Uncharacterized protein</fullName>
    </submittedName>
</protein>
<keyword evidence="3" id="KW-1185">Reference proteome</keyword>
<accession>A0A7W9S282</accession>
<evidence type="ECO:0000313" key="3">
    <source>
        <dbReference type="Proteomes" id="UP000533306"/>
    </source>
</evidence>
<evidence type="ECO:0000256" key="1">
    <source>
        <dbReference type="SAM" id="MobiDB-lite"/>
    </source>
</evidence>
<feature type="region of interest" description="Disordered" evidence="1">
    <location>
        <begin position="35"/>
        <end position="61"/>
    </location>
</feature>
<proteinExistence type="predicted"/>
<dbReference type="AlphaFoldDB" id="A0A7W9S282"/>
<dbReference type="RefSeq" id="WP_183829198.1">
    <property type="nucleotide sequence ID" value="NZ_JACHEU010000001.1"/>
</dbReference>
<dbReference type="Proteomes" id="UP000533306">
    <property type="component" value="Unassembled WGS sequence"/>
</dbReference>
<reference evidence="2 3" key="1">
    <citation type="submission" date="2020-08" db="EMBL/GenBank/DDBJ databases">
        <title>Genomic Encyclopedia of Type Strains, Phase IV (KMG-IV): sequencing the most valuable type-strain genomes for metagenomic binning, comparative biology and taxonomic classification.</title>
        <authorList>
            <person name="Goeker M."/>
        </authorList>
    </citation>
    <scope>NUCLEOTIDE SEQUENCE [LARGE SCALE GENOMIC DNA]</scope>
    <source>
        <strain evidence="2 3">DSM 11099</strain>
    </source>
</reference>
<organism evidence="2 3">
    <name type="scientific">Aquamicrobium lusatiense</name>
    <dbReference type="NCBI Taxonomy" id="89772"/>
    <lineage>
        <taxon>Bacteria</taxon>
        <taxon>Pseudomonadati</taxon>
        <taxon>Pseudomonadota</taxon>
        <taxon>Alphaproteobacteria</taxon>
        <taxon>Hyphomicrobiales</taxon>
        <taxon>Phyllobacteriaceae</taxon>
        <taxon>Aquamicrobium</taxon>
    </lineage>
</organism>
<gene>
    <name evidence="2" type="ORF">HNR59_001935</name>
</gene>
<sequence length="105" mass="11396">MAPTNSTTDIEQIGQVVNPIFLNLPSAQEFRMRTAPSSGLALPSSYHYPHHGTGSRQRMKSRAQAETRFATIAIATGNSLARFSPISTPFTYKMLGVIKVGRTSA</sequence>